<dbReference type="AlphaFoldDB" id="A0AAE0F7M9"/>
<feature type="region of interest" description="Disordered" evidence="1">
    <location>
        <begin position="153"/>
        <end position="193"/>
    </location>
</feature>
<keyword evidence="2" id="KW-1133">Transmembrane helix</keyword>
<proteinExistence type="predicted"/>
<evidence type="ECO:0000256" key="1">
    <source>
        <dbReference type="SAM" id="MobiDB-lite"/>
    </source>
</evidence>
<feature type="region of interest" description="Disordered" evidence="1">
    <location>
        <begin position="1"/>
        <end position="34"/>
    </location>
</feature>
<name>A0AAE0F7M9_9CHLO</name>
<evidence type="ECO:0000313" key="3">
    <source>
        <dbReference type="EMBL" id="KAK3254527.1"/>
    </source>
</evidence>
<dbReference type="EMBL" id="LGRX02023472">
    <property type="protein sequence ID" value="KAK3254527.1"/>
    <property type="molecule type" value="Genomic_DNA"/>
</dbReference>
<evidence type="ECO:0000313" key="4">
    <source>
        <dbReference type="Proteomes" id="UP001190700"/>
    </source>
</evidence>
<comment type="caution">
    <text evidence="3">The sequence shown here is derived from an EMBL/GenBank/DDBJ whole genome shotgun (WGS) entry which is preliminary data.</text>
</comment>
<keyword evidence="2" id="KW-0472">Membrane</keyword>
<feature type="compositionally biased region" description="Polar residues" evidence="1">
    <location>
        <begin position="182"/>
        <end position="193"/>
    </location>
</feature>
<keyword evidence="2" id="KW-0812">Transmembrane</keyword>
<reference evidence="3 4" key="1">
    <citation type="journal article" date="2015" name="Genome Biol. Evol.">
        <title>Comparative Genomics of a Bacterivorous Green Alga Reveals Evolutionary Causalities and Consequences of Phago-Mixotrophic Mode of Nutrition.</title>
        <authorList>
            <person name="Burns J.A."/>
            <person name="Paasch A."/>
            <person name="Narechania A."/>
            <person name="Kim E."/>
        </authorList>
    </citation>
    <scope>NUCLEOTIDE SEQUENCE [LARGE SCALE GENOMIC DNA]</scope>
    <source>
        <strain evidence="3 4">PLY_AMNH</strain>
    </source>
</reference>
<gene>
    <name evidence="3" type="ORF">CYMTET_36260</name>
</gene>
<accession>A0AAE0F7M9</accession>
<sequence length="237" mass="26101">MPNASSPPPPPSPLRPPYSPPRSPQPSPSPPEGAGNDKDSLWFIYSFGAAGIFTTLTSICGLAAAGGSRCALSVYTYLLIIMLLGQAALATALFTDKRLQDVPDDATDNEKKVYDFIKKHVGIAKWLAVGILLVEVGSVMMACVLKASNARSEDSEDEDEYDNRRPLLRRGEDNQDSRYRRQNSGRASNNQMRYSAWRERMREKYGLDTTKFSYEPEEAADAGPSTEVKEESRCAIA</sequence>
<feature type="transmembrane region" description="Helical" evidence="2">
    <location>
        <begin position="123"/>
        <end position="145"/>
    </location>
</feature>
<keyword evidence="4" id="KW-1185">Reference proteome</keyword>
<protein>
    <submittedName>
        <fullName evidence="3">Uncharacterized protein</fullName>
    </submittedName>
</protein>
<feature type="compositionally biased region" description="Pro residues" evidence="1">
    <location>
        <begin position="1"/>
        <end position="31"/>
    </location>
</feature>
<feature type="compositionally biased region" description="Basic and acidic residues" evidence="1">
    <location>
        <begin position="227"/>
        <end position="237"/>
    </location>
</feature>
<evidence type="ECO:0000256" key="2">
    <source>
        <dbReference type="SAM" id="Phobius"/>
    </source>
</evidence>
<feature type="transmembrane region" description="Helical" evidence="2">
    <location>
        <begin position="42"/>
        <end position="65"/>
    </location>
</feature>
<feature type="region of interest" description="Disordered" evidence="1">
    <location>
        <begin position="208"/>
        <end position="237"/>
    </location>
</feature>
<dbReference type="Proteomes" id="UP001190700">
    <property type="component" value="Unassembled WGS sequence"/>
</dbReference>
<organism evidence="3 4">
    <name type="scientific">Cymbomonas tetramitiformis</name>
    <dbReference type="NCBI Taxonomy" id="36881"/>
    <lineage>
        <taxon>Eukaryota</taxon>
        <taxon>Viridiplantae</taxon>
        <taxon>Chlorophyta</taxon>
        <taxon>Pyramimonadophyceae</taxon>
        <taxon>Pyramimonadales</taxon>
        <taxon>Pyramimonadaceae</taxon>
        <taxon>Cymbomonas</taxon>
    </lineage>
</organism>
<feature type="compositionally biased region" description="Basic and acidic residues" evidence="1">
    <location>
        <begin position="162"/>
        <end position="179"/>
    </location>
</feature>
<feature type="transmembrane region" description="Helical" evidence="2">
    <location>
        <begin position="72"/>
        <end position="94"/>
    </location>
</feature>